<dbReference type="Pfam" id="PF13499">
    <property type="entry name" value="EF-hand_7"/>
    <property type="match status" value="2"/>
</dbReference>
<dbReference type="PROSITE" id="PS50222">
    <property type="entry name" value="EF_HAND_2"/>
    <property type="match status" value="6"/>
</dbReference>
<dbReference type="PROSITE" id="PS00018">
    <property type="entry name" value="EF_HAND_1"/>
    <property type="match status" value="1"/>
</dbReference>
<gene>
    <name evidence="23" type="primary">EFCAB6</name>
</gene>
<evidence type="ECO:0000256" key="12">
    <source>
        <dbReference type="ARBA" id="ARBA00023069"/>
    </source>
</evidence>
<evidence type="ECO:0000256" key="13">
    <source>
        <dbReference type="ARBA" id="ARBA00023163"/>
    </source>
</evidence>
<evidence type="ECO:0000256" key="15">
    <source>
        <dbReference type="ARBA" id="ARBA00023242"/>
    </source>
</evidence>
<reference evidence="23" key="1">
    <citation type="submission" date="2025-08" db="UniProtKB">
        <authorList>
            <consortium name="Ensembl"/>
        </authorList>
    </citation>
    <scope>IDENTIFICATION</scope>
</reference>
<comment type="subcellular location">
    <subcellularLocation>
        <location evidence="2">Cell projection</location>
        <location evidence="2">Cilium</location>
        <location evidence="2">Flagellum</location>
    </subcellularLocation>
    <subcellularLocation>
        <location evidence="3">Cytoplasm</location>
        <location evidence="3">Cytoskeleton</location>
        <location evidence="3">Cilium axoneme</location>
    </subcellularLocation>
    <subcellularLocation>
        <location evidence="1">Nucleus</location>
    </subcellularLocation>
</comment>
<evidence type="ECO:0000256" key="2">
    <source>
        <dbReference type="ARBA" id="ARBA00004230"/>
    </source>
</evidence>
<keyword evidence="14" id="KW-0206">Cytoskeleton</keyword>
<dbReference type="Pfam" id="PF13833">
    <property type="entry name" value="EF-hand_8"/>
    <property type="match status" value="1"/>
</dbReference>
<evidence type="ECO:0000256" key="16">
    <source>
        <dbReference type="ARBA" id="ARBA00023273"/>
    </source>
</evidence>
<name>A0A667GVQ1_LYNCA</name>
<feature type="domain" description="EF-hand" evidence="22">
    <location>
        <begin position="70"/>
        <end position="105"/>
    </location>
</feature>
<dbReference type="GO" id="GO:0005654">
    <property type="term" value="C:nucleoplasm"/>
    <property type="evidence" value="ECO:0007669"/>
    <property type="project" value="TreeGrafter"/>
</dbReference>
<evidence type="ECO:0000259" key="22">
    <source>
        <dbReference type="PROSITE" id="PS50222"/>
    </source>
</evidence>
<protein>
    <recommendedName>
        <fullName evidence="19">EF-hand calcium-binding domain-containing protein 6</fullName>
    </recommendedName>
    <alternativeName>
        <fullName evidence="20">DJ-1-binding protein</fullName>
    </alternativeName>
</protein>
<keyword evidence="24" id="KW-1185">Reference proteome</keyword>
<dbReference type="InterPro" id="IPR018247">
    <property type="entry name" value="EF_Hand_1_Ca_BS"/>
</dbReference>
<feature type="compositionally biased region" description="Basic and acidic residues" evidence="21">
    <location>
        <begin position="588"/>
        <end position="606"/>
    </location>
</feature>
<evidence type="ECO:0000313" key="23">
    <source>
        <dbReference type="Ensembl" id="ENSLCNP00005002975.1"/>
    </source>
</evidence>
<feature type="region of interest" description="Disordered" evidence="21">
    <location>
        <begin position="896"/>
        <end position="917"/>
    </location>
</feature>
<feature type="domain" description="EF-hand" evidence="22">
    <location>
        <begin position="1025"/>
        <end position="1060"/>
    </location>
</feature>
<keyword evidence="11" id="KW-0805">Transcription regulation</keyword>
<feature type="domain" description="EF-hand" evidence="22">
    <location>
        <begin position="172"/>
        <end position="207"/>
    </location>
</feature>
<keyword evidence="7" id="KW-0479">Metal-binding</keyword>
<evidence type="ECO:0000256" key="14">
    <source>
        <dbReference type="ARBA" id="ARBA00023212"/>
    </source>
</evidence>
<evidence type="ECO:0000256" key="11">
    <source>
        <dbReference type="ARBA" id="ARBA00023015"/>
    </source>
</evidence>
<evidence type="ECO:0000256" key="19">
    <source>
        <dbReference type="ARBA" id="ARBA00069150"/>
    </source>
</evidence>
<evidence type="ECO:0000256" key="5">
    <source>
        <dbReference type="ARBA" id="ARBA00022491"/>
    </source>
</evidence>
<feature type="region of interest" description="Disordered" evidence="21">
    <location>
        <begin position="1201"/>
        <end position="1261"/>
    </location>
</feature>
<dbReference type="InterPro" id="IPR011992">
    <property type="entry name" value="EF-hand-dom_pair"/>
</dbReference>
<evidence type="ECO:0000256" key="8">
    <source>
        <dbReference type="ARBA" id="ARBA00022737"/>
    </source>
</evidence>
<dbReference type="GO" id="GO:0005930">
    <property type="term" value="C:axoneme"/>
    <property type="evidence" value="ECO:0007669"/>
    <property type="project" value="UniProtKB-SubCell"/>
</dbReference>
<evidence type="ECO:0000256" key="18">
    <source>
        <dbReference type="ARBA" id="ARBA00063636"/>
    </source>
</evidence>
<keyword evidence="16" id="KW-0966">Cell projection</keyword>
<dbReference type="FunFam" id="1.10.238.10:FF:000243">
    <property type="entry name" value="EF-hand calcium binding domain 6"/>
    <property type="match status" value="1"/>
</dbReference>
<dbReference type="Ensembl" id="ENSLCNT00005003406.1">
    <property type="protein sequence ID" value="ENSLCNP00005002975.1"/>
    <property type="gene ID" value="ENSLCNG00005002108.1"/>
</dbReference>
<keyword evidence="8" id="KW-0677">Repeat</keyword>
<dbReference type="GO" id="GO:0031514">
    <property type="term" value="C:motile cilium"/>
    <property type="evidence" value="ECO:0007669"/>
    <property type="project" value="UniProtKB-SubCell"/>
</dbReference>
<feature type="region of interest" description="Disordered" evidence="21">
    <location>
        <begin position="588"/>
        <end position="611"/>
    </location>
</feature>
<evidence type="ECO:0000256" key="20">
    <source>
        <dbReference type="ARBA" id="ARBA00083181"/>
    </source>
</evidence>
<evidence type="ECO:0000256" key="17">
    <source>
        <dbReference type="ARBA" id="ARBA00054968"/>
    </source>
</evidence>
<organism evidence="23 24">
    <name type="scientific">Lynx canadensis</name>
    <name type="common">Canada lynx</name>
    <name type="synonym">Felis canadensis</name>
    <dbReference type="NCBI Taxonomy" id="61383"/>
    <lineage>
        <taxon>Eukaryota</taxon>
        <taxon>Metazoa</taxon>
        <taxon>Chordata</taxon>
        <taxon>Craniata</taxon>
        <taxon>Vertebrata</taxon>
        <taxon>Euteleostomi</taxon>
        <taxon>Mammalia</taxon>
        <taxon>Eutheria</taxon>
        <taxon>Laurasiatheria</taxon>
        <taxon>Carnivora</taxon>
        <taxon>Feliformia</taxon>
        <taxon>Felidae</taxon>
        <taxon>Felinae</taxon>
        <taxon>Lynx</taxon>
    </lineage>
</organism>
<keyword evidence="6" id="KW-0597">Phosphoprotein</keyword>
<dbReference type="FunFam" id="1.10.238.10:FF:000325">
    <property type="entry name" value="EF-hand calcium binding domain 6"/>
    <property type="match status" value="1"/>
</dbReference>
<accession>A0A667GVQ1</accession>
<proteinExistence type="predicted"/>
<evidence type="ECO:0000256" key="6">
    <source>
        <dbReference type="ARBA" id="ARBA00022553"/>
    </source>
</evidence>
<evidence type="ECO:0000256" key="7">
    <source>
        <dbReference type="ARBA" id="ARBA00022723"/>
    </source>
</evidence>
<keyword evidence="12" id="KW-0969">Cilium</keyword>
<dbReference type="FunFam" id="1.10.238.10:FF:000240">
    <property type="entry name" value="EF-hand calcium-binding domain-containing protein 6"/>
    <property type="match status" value="1"/>
</dbReference>
<dbReference type="GO" id="GO:0005509">
    <property type="term" value="F:calcium ion binding"/>
    <property type="evidence" value="ECO:0007669"/>
    <property type="project" value="InterPro"/>
</dbReference>
<dbReference type="PANTHER" id="PTHR20875">
    <property type="entry name" value="EF-HAND CALCIUM-BINDING DOMAIN-CONTAINING PROTEIN 6-RELATED"/>
    <property type="match status" value="1"/>
</dbReference>
<dbReference type="FunFam" id="1.10.238.10:FF:000285">
    <property type="entry name" value="EF-hand calcium-binding domain-containing protein 6"/>
    <property type="match status" value="1"/>
</dbReference>
<feature type="compositionally biased region" description="Low complexity" evidence="21">
    <location>
        <begin position="1249"/>
        <end position="1261"/>
    </location>
</feature>
<keyword evidence="10" id="KW-0282">Flagellum</keyword>
<dbReference type="FunFam" id="1.10.238.10:FF:000242">
    <property type="entry name" value="EF-hand calcium binding domain 6"/>
    <property type="match status" value="1"/>
</dbReference>
<dbReference type="FunFam" id="1.10.238.10:FF:000121">
    <property type="entry name" value="EF-hand calcium-binding domain-containing protein 6"/>
    <property type="match status" value="1"/>
</dbReference>
<dbReference type="Pfam" id="PF08976">
    <property type="entry name" value="EF-hand_11"/>
    <property type="match status" value="1"/>
</dbReference>
<dbReference type="FunFam" id="1.10.238.10:FF:000492">
    <property type="entry name" value="EF-hand calcium binding domain 6"/>
    <property type="match status" value="1"/>
</dbReference>
<dbReference type="PANTHER" id="PTHR20875:SF2">
    <property type="entry name" value="EF-HAND CALCIUM-BINDING DOMAIN-CONTAINING PROTEIN 6"/>
    <property type="match status" value="1"/>
</dbReference>
<dbReference type="InterPro" id="IPR015070">
    <property type="entry name" value="EF_hand_DJBP"/>
</dbReference>
<feature type="domain" description="EF-hand" evidence="22">
    <location>
        <begin position="706"/>
        <end position="733"/>
    </location>
</feature>
<evidence type="ECO:0000256" key="3">
    <source>
        <dbReference type="ARBA" id="ARBA00004430"/>
    </source>
</evidence>
<keyword evidence="4" id="KW-0963">Cytoplasm</keyword>
<keyword evidence="15" id="KW-0539">Nucleus</keyword>
<feature type="domain" description="EF-hand" evidence="22">
    <location>
        <begin position="1395"/>
        <end position="1425"/>
    </location>
</feature>
<dbReference type="InterPro" id="IPR052603">
    <property type="entry name" value="EFCB6"/>
</dbReference>
<dbReference type="Proteomes" id="UP000472241">
    <property type="component" value="Unplaced"/>
</dbReference>
<keyword evidence="13" id="KW-0804">Transcription</keyword>
<evidence type="ECO:0000313" key="24">
    <source>
        <dbReference type="Proteomes" id="UP000472241"/>
    </source>
</evidence>
<evidence type="ECO:0000256" key="9">
    <source>
        <dbReference type="ARBA" id="ARBA00022837"/>
    </source>
</evidence>
<keyword evidence="5" id="KW-0678">Repressor</keyword>
<reference evidence="23" key="2">
    <citation type="submission" date="2025-09" db="UniProtKB">
        <authorList>
            <consortium name="Ensembl"/>
        </authorList>
    </citation>
    <scope>IDENTIFICATION</scope>
</reference>
<dbReference type="InterPro" id="IPR002048">
    <property type="entry name" value="EF_hand_dom"/>
</dbReference>
<dbReference type="SMART" id="SM00054">
    <property type="entry name" value="EFh"/>
    <property type="match status" value="11"/>
</dbReference>
<evidence type="ECO:0000256" key="1">
    <source>
        <dbReference type="ARBA" id="ARBA00004123"/>
    </source>
</evidence>
<comment type="subunit">
    <text evidence="18">Microtubule inner protein component of sperm flagellar doublet microtubules. Binds PARK7. Part of a ternary complex containing PARK7, EFCAB6/DJBP and AR.</text>
</comment>
<evidence type="ECO:0000256" key="10">
    <source>
        <dbReference type="ARBA" id="ARBA00022846"/>
    </source>
</evidence>
<evidence type="ECO:0000256" key="4">
    <source>
        <dbReference type="ARBA" id="ARBA00022490"/>
    </source>
</evidence>
<keyword evidence="9" id="KW-0106">Calcium</keyword>
<dbReference type="CDD" id="cd00051">
    <property type="entry name" value="EFh"/>
    <property type="match status" value="3"/>
</dbReference>
<dbReference type="FunFam" id="1.10.238.10:FF:000179">
    <property type="entry name" value="EF-hand calcium-binding domain-containing protein 6"/>
    <property type="match status" value="1"/>
</dbReference>
<sequence>MCKMAVTRDWHISYPPTHKFMNLRPHSSPCRVYSRNGFQRVFRPSSTTAMANPILSFLDVKRILFQKITDKGDELRKAFQLLDTNHNMTVSKSELKRIITTFLMPLTREQFQDVLAQIPLTSSGAVPYLEFLSRFGGMDLHINVIKRGGGNEMNCSRTVKELEIQVGEKIFKNMKTVIKAFKLIDVNKTGLVQPHELRKVLETFCLKMKDDEYKKFAKHYNIDKDTTVDYNVFLKNLSVNNDLNLRYKTGNPEVSWESQSIKNSKRECPHSSVSSEEVWKNCSLEEVEMAFCQELSKSYGKVEKALSAGDPSKSGCVSLNYLKIVFDTFVYRLPRRIFIQLMKRFGLKTTARVNWKQFLTSFYESQWLEVNNTVRPTKRNSITSKNQSCEENIIPKLSRHEGHSASLKKALLNAKTKPDGRITGEELRHILNCEVVKISDSEFKELMQTLDPGGTGWVNVNTFIQLLEENPETGTSADPKTPLFLAWDSVEEIVHDSITRNLQAFYKMLQAYDLGDTGLIGQNNFKKIMHIFCPFLTAERLLKLCSAFQDIASGRILYKELLARVGISGPPTISPALVPRDQVFGEHFHKQEQQQPDLPERTKPTGDKSTLTKKTTKEEVIEKHKRCIQQQDPAFRKISLDFSKEPAGKVNVHDFKKAPRNGPEGAPSQTPVLSKSNLDGYFVTAEECVKRFPQRLKEVFRDPYSAFFKIDTDRDGIIHMRDVHRLLRLLLFNLKDDEFERFLGLLGLRLSVTLNFREFRNLCEKTSLRTDDPPQRLVRPKQKVADSELACEQAHQYLATKAKTRWSDLSKNFIETDSEGNGILRRRDIKNVLYGFDIPLTPREFEKLWMSYDTDGRGHITYQEFLQKLGINYSADIHRPYAEDYFNFMGHFTKPQQVHEEARQPQQSPDRAAPARDKLKDHYQDISKALTKVDPSPNGYIPVSKMQEVLRGCGCHLKEEDLADLLNSWGIRWHDNSFNYLDSLKAVESSEPTRPPPREKEGAPLTFATLDPAEIVKSIQEVVGSSGAALSTAFSALDKEDTGFVKASDFGQVLKDFCHKLTDNQYHYFLRKLKIHLSPHINWKYFLQNFDSFSEETAAEWAEKMPQGPPPTTPKETAHQELLARIHKAVGSCYCAIAQEFDNFDTMKTNTASRDEFRALCARHVQVLTDEQFDRLWSEMPVNAKGRLKYLDFLSMFSSERGATPPATDSSTKAQKGCSAPEVSERGRSAASSTPAPDLRAGLKTQSHPSTPASASTADTLPLQNCEPIDSKLRRRIQGCWREFLKECKEKDATKQGEITTAEFLALVEKFSLDISKEESHRLAVKYDVKNSGKFAYCDFIQSCVLLLKAKETSLMQRMKIQNANKMKEAGAETSSFYSALLRIQPQIVHCWRPMRRTFKAYDEGGTGLLSVADFRKVLRQHSINLSEEEFFHILEYYDKTLSSKISYNDFLRAFLQ</sequence>
<evidence type="ECO:0000256" key="21">
    <source>
        <dbReference type="SAM" id="MobiDB-lite"/>
    </source>
</evidence>
<dbReference type="SUPFAM" id="SSF47473">
    <property type="entry name" value="EF-hand"/>
    <property type="match status" value="6"/>
</dbReference>
<comment type="function">
    <text evidence="17">Negatively regulates the androgen receptor by recruiting histone deacetylase complex, and protein DJ-1 antagonizes this inhibition by abrogation of this complex. Microtubule inner protein (MIP) part of the dynein-decorated doublet microtubules (DMTs) in cilia axoneme, which is required for motile cilia beating.</text>
</comment>
<dbReference type="Gene3D" id="1.10.238.10">
    <property type="entry name" value="EF-hand"/>
    <property type="match status" value="10"/>
</dbReference>
<feature type="domain" description="EF-hand" evidence="22">
    <location>
        <begin position="840"/>
        <end position="875"/>
    </location>
</feature>